<reference evidence="2" key="3">
    <citation type="submission" date="2018-08" db="EMBL/GenBank/DDBJ databases">
        <title>Leveraging single-cell genomics to expand the Fungal Tree of Life.</title>
        <authorList>
            <consortium name="DOE Joint Genome Institute"/>
            <person name="Ahrendt S.R."/>
            <person name="Quandt C.A."/>
            <person name="Ciobanu D."/>
            <person name="Clum A."/>
            <person name="Salamov A."/>
            <person name="Andreopoulos B."/>
            <person name="Cheng J.-F."/>
            <person name="Woyke T."/>
            <person name="Pelin A."/>
            <person name="Henrissat B."/>
            <person name="Reynolds N."/>
            <person name="Benny G.L."/>
            <person name="Smith M.E."/>
            <person name="James T.Y."/>
            <person name="Grigoriev I.V."/>
        </authorList>
    </citation>
    <scope>NUCLEOTIDE SEQUENCE</scope>
    <source>
        <strain evidence="2">CSF55</strain>
    </source>
</reference>
<evidence type="ECO:0000313" key="2">
    <source>
        <dbReference type="EMBL" id="RKP20346.1"/>
    </source>
</evidence>
<dbReference type="EMBL" id="ML005077">
    <property type="protein sequence ID" value="RKP20346.1"/>
    <property type="molecule type" value="Genomic_DNA"/>
</dbReference>
<evidence type="ECO:0000313" key="1">
    <source>
        <dbReference type="EMBL" id="EPZ33641.1"/>
    </source>
</evidence>
<evidence type="ECO:0000313" key="4">
    <source>
        <dbReference type="Proteomes" id="UP000281549"/>
    </source>
</evidence>
<organism evidence="1 3">
    <name type="scientific">Rozella allomycis (strain CSF55)</name>
    <dbReference type="NCBI Taxonomy" id="988480"/>
    <lineage>
        <taxon>Eukaryota</taxon>
        <taxon>Fungi</taxon>
        <taxon>Fungi incertae sedis</taxon>
        <taxon>Cryptomycota</taxon>
        <taxon>Cryptomycota incertae sedis</taxon>
        <taxon>Rozella</taxon>
    </lineage>
</organism>
<proteinExistence type="predicted"/>
<gene>
    <name evidence="1" type="ORF">O9G_000416</name>
    <name evidence="2" type="ORF">ROZALSC1DRAFT_28150</name>
</gene>
<dbReference type="Proteomes" id="UP000281549">
    <property type="component" value="Unassembled WGS sequence"/>
</dbReference>
<sequence>MINIERSILYQRILRLQQLEFSNPATTRFSFLKGEMFHLKDRKTAIVDLQDSSSSDSDESDTSTDVYANSTKFNINNSVELNGKDFEGFRPLTIEHLNFAKKHLERRRQLRNNITNGITEMPRDTSENDVHQKLVQSLASIASRVEEVREHLEQHLQSHFKEDINRGPIKRRCFNKSCLCKKFKTYAPRMPNFVFGSRQSGLNSTIYRCEIFENGINWENVGQTIKPHQVPPIQLWCPKWINSKSANKKAYSTLKVVYDFVKTFPDYDAFLSEHGEKSYDAVRTLARAHRRTTPEIVNDATDS</sequence>
<reference evidence="4" key="2">
    <citation type="journal article" date="2018" name="Nat. Microbiol.">
        <title>Leveraging single-cell genomics to expand the fungal tree of life.</title>
        <authorList>
            <person name="Ahrendt S.R."/>
            <person name="Quandt C.A."/>
            <person name="Ciobanu D."/>
            <person name="Clum A."/>
            <person name="Salamov A."/>
            <person name="Andreopoulos B."/>
            <person name="Cheng J.F."/>
            <person name="Woyke T."/>
            <person name="Pelin A."/>
            <person name="Henrissat B."/>
            <person name="Reynolds N.K."/>
            <person name="Benny G.L."/>
            <person name="Smith M.E."/>
            <person name="James T.Y."/>
            <person name="Grigoriev I.V."/>
        </authorList>
    </citation>
    <scope>NUCLEOTIDE SEQUENCE [LARGE SCALE GENOMIC DNA]</scope>
    <source>
        <strain evidence="4">CSF55</strain>
    </source>
</reference>
<accession>A0A075ATN6</accession>
<dbReference type="HOGENOM" id="CLU_918763_0_0_1"/>
<reference evidence="1 3" key="1">
    <citation type="journal article" date="2013" name="Curr. Biol.">
        <title>Shared signatures of parasitism and phylogenomics unite Cryptomycota and microsporidia.</title>
        <authorList>
            <person name="James T.Y."/>
            <person name="Pelin A."/>
            <person name="Bonen L."/>
            <person name="Ahrendt S."/>
            <person name="Sain D."/>
            <person name="Corradi N."/>
            <person name="Stajich J.E."/>
        </authorList>
    </citation>
    <scope>NUCLEOTIDE SEQUENCE [LARGE SCALE GENOMIC DNA]</scope>
    <source>
        <strain evidence="1">CSF55</strain>
        <strain evidence="1">CSF55</strain>
    </source>
</reference>
<dbReference type="EMBL" id="KE561047">
    <property type="protein sequence ID" value="EPZ33641.1"/>
    <property type="molecule type" value="Genomic_DNA"/>
</dbReference>
<dbReference type="AlphaFoldDB" id="A0A075ATN6"/>
<dbReference type="Proteomes" id="UP000030755">
    <property type="component" value="Unassembled WGS sequence"/>
</dbReference>
<protein>
    <submittedName>
        <fullName evidence="1">Uncharacterized protein</fullName>
    </submittedName>
</protein>
<keyword evidence="3" id="KW-1185">Reference proteome</keyword>
<name>A0A075ATN6_ROZAC</name>
<evidence type="ECO:0000313" key="3">
    <source>
        <dbReference type="Proteomes" id="UP000030755"/>
    </source>
</evidence>